<dbReference type="AlphaFoldDB" id="A0A385Z616"/>
<evidence type="ECO:0000313" key="2">
    <source>
        <dbReference type="Proteomes" id="UP000265560"/>
    </source>
</evidence>
<organism evidence="1 2">
    <name type="scientific">Pseudomonas cavernae</name>
    <dbReference type="NCBI Taxonomy" id="2320867"/>
    <lineage>
        <taxon>Bacteria</taxon>
        <taxon>Pseudomonadati</taxon>
        <taxon>Pseudomonadota</taxon>
        <taxon>Gammaproteobacteria</taxon>
        <taxon>Pseudomonadales</taxon>
        <taxon>Pseudomonadaceae</taxon>
        <taxon>Pseudomonas</taxon>
    </lineage>
</organism>
<dbReference type="KEGG" id="pcav:D3880_20980"/>
<dbReference type="Proteomes" id="UP000265560">
    <property type="component" value="Chromosome"/>
</dbReference>
<reference evidence="2" key="1">
    <citation type="submission" date="2018-09" db="EMBL/GenBank/DDBJ databases">
        <authorList>
            <person name="Zhu H."/>
        </authorList>
    </citation>
    <scope>NUCLEOTIDE SEQUENCE [LARGE SCALE GENOMIC DNA]</scope>
    <source>
        <strain evidence="2">K2W31S-8</strain>
    </source>
</reference>
<keyword evidence="2" id="KW-1185">Reference proteome</keyword>
<sequence length="77" mass="8490">MLTVSTWSTIKTWSGATASRLAGDQQLSACMLASRWSPNEEPVMPSRHAQPAYQDTITDLFVRLGAPFHKSISPLRS</sequence>
<gene>
    <name evidence="1" type="ORF">D3880_20980</name>
</gene>
<accession>A0A385Z616</accession>
<name>A0A385Z616_9PSED</name>
<dbReference type="EMBL" id="CP032419">
    <property type="protein sequence ID" value="AYC34695.1"/>
    <property type="molecule type" value="Genomic_DNA"/>
</dbReference>
<proteinExistence type="predicted"/>
<protein>
    <submittedName>
        <fullName evidence="1">Uncharacterized protein</fullName>
    </submittedName>
</protein>
<evidence type="ECO:0000313" key="1">
    <source>
        <dbReference type="EMBL" id="AYC34695.1"/>
    </source>
</evidence>